<dbReference type="RefSeq" id="WP_118399182.1">
    <property type="nucleotide sequence ID" value="NZ_QRUK01000031.1"/>
</dbReference>
<organism evidence="2 3">
    <name type="scientific">Dorea formicigenerans</name>
    <dbReference type="NCBI Taxonomy" id="39486"/>
    <lineage>
        <taxon>Bacteria</taxon>
        <taxon>Bacillati</taxon>
        <taxon>Bacillota</taxon>
        <taxon>Clostridia</taxon>
        <taxon>Lachnospirales</taxon>
        <taxon>Lachnospiraceae</taxon>
        <taxon>Dorea</taxon>
    </lineage>
</organism>
<evidence type="ECO:0000259" key="1">
    <source>
        <dbReference type="Pfam" id="PF07463"/>
    </source>
</evidence>
<evidence type="ECO:0000313" key="2">
    <source>
        <dbReference type="EMBL" id="RGR56126.1"/>
    </source>
</evidence>
<protein>
    <recommendedName>
        <fullName evidence="1">NUMOD4 domain-containing protein</fullName>
    </recommendedName>
</protein>
<evidence type="ECO:0000313" key="3">
    <source>
        <dbReference type="Proteomes" id="UP000283652"/>
    </source>
</evidence>
<dbReference type="AlphaFoldDB" id="A0A412EXP7"/>
<gene>
    <name evidence="2" type="ORF">DWY33_13105</name>
</gene>
<dbReference type="SUPFAM" id="SSF54060">
    <property type="entry name" value="His-Me finger endonucleases"/>
    <property type="match status" value="1"/>
</dbReference>
<dbReference type="GO" id="GO:0016788">
    <property type="term" value="F:hydrolase activity, acting on ester bonds"/>
    <property type="evidence" value="ECO:0007669"/>
    <property type="project" value="InterPro"/>
</dbReference>
<dbReference type="Gene3D" id="3.90.75.20">
    <property type="match status" value="1"/>
</dbReference>
<sequence length="105" mass="12112">MRIRQISLTEWYDIPGYDGKYQINYFGNIRRMLKRGYKDLHPYIKISNGRRVVKLNGKEQVVMKLMQITFIGVLPPGKVAYHKNGIITDDALNNIGITTRVSLAD</sequence>
<dbReference type="Pfam" id="PF07463">
    <property type="entry name" value="NUMOD4"/>
    <property type="match status" value="1"/>
</dbReference>
<comment type="caution">
    <text evidence="2">The sequence shown here is derived from an EMBL/GenBank/DDBJ whole genome shotgun (WGS) entry which is preliminary data.</text>
</comment>
<name>A0A412EXP7_9FIRM</name>
<dbReference type="Proteomes" id="UP000283652">
    <property type="component" value="Unassembled WGS sequence"/>
</dbReference>
<proteinExistence type="predicted"/>
<dbReference type="InterPro" id="IPR010902">
    <property type="entry name" value="NUMOD4"/>
</dbReference>
<accession>A0A412EXP7</accession>
<feature type="domain" description="NUMOD4" evidence="1">
    <location>
        <begin position="10"/>
        <end position="55"/>
    </location>
</feature>
<reference evidence="2 3" key="1">
    <citation type="submission" date="2018-08" db="EMBL/GenBank/DDBJ databases">
        <title>A genome reference for cultivated species of the human gut microbiota.</title>
        <authorList>
            <person name="Zou Y."/>
            <person name="Xue W."/>
            <person name="Luo G."/>
        </authorList>
    </citation>
    <scope>NUCLEOTIDE SEQUENCE [LARGE SCALE GENOMIC DNA]</scope>
    <source>
        <strain evidence="2 3">AF25-11</strain>
    </source>
</reference>
<dbReference type="InterPro" id="IPR044925">
    <property type="entry name" value="His-Me_finger_sf"/>
</dbReference>
<dbReference type="EMBL" id="QRUK01000031">
    <property type="protein sequence ID" value="RGR56126.1"/>
    <property type="molecule type" value="Genomic_DNA"/>
</dbReference>